<evidence type="ECO:0000313" key="1">
    <source>
        <dbReference type="EMBL" id="MDQ0448803.1"/>
    </source>
</evidence>
<gene>
    <name evidence="1" type="ORF">QO012_003315</name>
</gene>
<proteinExistence type="predicted"/>
<dbReference type="EMBL" id="JAUSVP010000010">
    <property type="protein sequence ID" value="MDQ0448803.1"/>
    <property type="molecule type" value="Genomic_DNA"/>
</dbReference>
<organism evidence="1 2">
    <name type="scientific">Methylobacterium aerolatum</name>
    <dbReference type="NCBI Taxonomy" id="418708"/>
    <lineage>
        <taxon>Bacteria</taxon>
        <taxon>Pseudomonadati</taxon>
        <taxon>Pseudomonadota</taxon>
        <taxon>Alphaproteobacteria</taxon>
        <taxon>Hyphomicrobiales</taxon>
        <taxon>Methylobacteriaceae</taxon>
        <taxon>Methylobacterium</taxon>
    </lineage>
</organism>
<reference evidence="1 2" key="1">
    <citation type="submission" date="2023-07" db="EMBL/GenBank/DDBJ databases">
        <title>Genomic Encyclopedia of Type Strains, Phase IV (KMG-IV): sequencing the most valuable type-strain genomes for metagenomic binning, comparative biology and taxonomic classification.</title>
        <authorList>
            <person name="Goeker M."/>
        </authorList>
    </citation>
    <scope>NUCLEOTIDE SEQUENCE [LARGE SCALE GENOMIC DNA]</scope>
    <source>
        <strain evidence="1 2">DSM 19013</strain>
    </source>
</reference>
<accession>A0ABU0I2I4</accession>
<comment type="caution">
    <text evidence="1">The sequence shown here is derived from an EMBL/GenBank/DDBJ whole genome shotgun (WGS) entry which is preliminary data.</text>
</comment>
<name>A0ABU0I2I4_9HYPH</name>
<evidence type="ECO:0000313" key="2">
    <source>
        <dbReference type="Proteomes" id="UP001231124"/>
    </source>
</evidence>
<protein>
    <submittedName>
        <fullName evidence="1">Uncharacterized protein</fullName>
    </submittedName>
</protein>
<keyword evidence="2" id="KW-1185">Reference proteome</keyword>
<dbReference type="RefSeq" id="WP_238201883.1">
    <property type="nucleotide sequence ID" value="NZ_BPQE01000006.1"/>
</dbReference>
<dbReference type="Proteomes" id="UP001231124">
    <property type="component" value="Unassembled WGS sequence"/>
</dbReference>
<sequence>MAAINQPTVQQIVSLPVGLRSDGGNPYFPGWPGGSRQWVMRYRFGGR</sequence>